<dbReference type="RefSeq" id="WP_354698510.1">
    <property type="nucleotide sequence ID" value="NZ_CP114014.1"/>
</dbReference>
<dbReference type="Gene3D" id="1.10.10.60">
    <property type="entry name" value="Homeodomain-like"/>
    <property type="match status" value="1"/>
</dbReference>
<dbReference type="AlphaFoldDB" id="A0AAU7B0A8"/>
<accession>A0AAU7B0A8</accession>
<organism evidence="8">
    <name type="scientific">Paraconexibacter sp. AEG42_29</name>
    <dbReference type="NCBI Taxonomy" id="2997339"/>
    <lineage>
        <taxon>Bacteria</taxon>
        <taxon>Bacillati</taxon>
        <taxon>Actinomycetota</taxon>
        <taxon>Thermoleophilia</taxon>
        <taxon>Solirubrobacterales</taxon>
        <taxon>Paraconexibacteraceae</taxon>
        <taxon>Paraconexibacter</taxon>
    </lineage>
</organism>
<feature type="DNA-binding region" description="H-T-H motif" evidence="5">
    <location>
        <begin position="33"/>
        <end position="52"/>
    </location>
</feature>
<dbReference type="SUPFAM" id="SSF46689">
    <property type="entry name" value="Homeodomain-like"/>
    <property type="match status" value="1"/>
</dbReference>
<reference evidence="8" key="1">
    <citation type="submission" date="2022-12" db="EMBL/GenBank/DDBJ databases">
        <title>Paraconexibacter alkalitolerans sp. nov. and Baekduia alba sp. nov., isolated from soil and emended description of the genera Paraconexibacter (Chun et al., 2020) and Baekduia (An et al., 2020).</title>
        <authorList>
            <person name="Vieira S."/>
            <person name="Huber K.J."/>
            <person name="Geppert A."/>
            <person name="Wolf J."/>
            <person name="Neumann-Schaal M."/>
            <person name="Muesken M."/>
            <person name="Overmann J."/>
        </authorList>
    </citation>
    <scope>NUCLEOTIDE SEQUENCE</scope>
    <source>
        <strain evidence="8">AEG42_29</strain>
    </source>
</reference>
<keyword evidence="3 5" id="KW-0238">DNA-binding</keyword>
<sequence>MSEKVRQRQDARREAVLAAAARIFAARGYQATSMHDLAAEVGLTKPSLYHYVRSKEEVLVTLYEAVLRDSTAAVAAIEAAASTAHAALREVVVERVAYTCENQALLRVFFEEEAGLPREQLEDVLQARRAYEDAVIALALRAADDGALEFRVPARIYVNTLLGAANWVYKWYDPDGRLAPRELGDQVASVLLGPPAAPADQSHARTASDPARPSAVPTN</sequence>
<evidence type="ECO:0000256" key="2">
    <source>
        <dbReference type="ARBA" id="ARBA00023015"/>
    </source>
</evidence>
<proteinExistence type="predicted"/>
<dbReference type="InterPro" id="IPR009057">
    <property type="entry name" value="Homeodomain-like_sf"/>
</dbReference>
<dbReference type="GO" id="GO:0003700">
    <property type="term" value="F:DNA-binding transcription factor activity"/>
    <property type="evidence" value="ECO:0007669"/>
    <property type="project" value="TreeGrafter"/>
</dbReference>
<dbReference type="GO" id="GO:0000976">
    <property type="term" value="F:transcription cis-regulatory region binding"/>
    <property type="evidence" value="ECO:0007669"/>
    <property type="project" value="TreeGrafter"/>
</dbReference>
<keyword evidence="4" id="KW-0804">Transcription</keyword>
<dbReference type="InterPro" id="IPR036271">
    <property type="entry name" value="Tet_transcr_reg_TetR-rel_C_sf"/>
</dbReference>
<dbReference type="Pfam" id="PF00440">
    <property type="entry name" value="TetR_N"/>
    <property type="match status" value="1"/>
</dbReference>
<dbReference type="KEGG" id="parq:DSM112329_04192"/>
<dbReference type="Pfam" id="PF17932">
    <property type="entry name" value="TetR_C_24"/>
    <property type="match status" value="1"/>
</dbReference>
<dbReference type="PANTHER" id="PTHR30055">
    <property type="entry name" value="HTH-TYPE TRANSCRIPTIONAL REGULATOR RUTR"/>
    <property type="match status" value="1"/>
</dbReference>
<keyword evidence="2" id="KW-0805">Transcription regulation</keyword>
<evidence type="ECO:0000256" key="4">
    <source>
        <dbReference type="ARBA" id="ARBA00023163"/>
    </source>
</evidence>
<dbReference type="PROSITE" id="PS50977">
    <property type="entry name" value="HTH_TETR_2"/>
    <property type="match status" value="1"/>
</dbReference>
<dbReference type="Gene3D" id="1.10.357.10">
    <property type="entry name" value="Tetracycline Repressor, domain 2"/>
    <property type="match status" value="1"/>
</dbReference>
<evidence type="ECO:0000256" key="5">
    <source>
        <dbReference type="PROSITE-ProRule" id="PRU00335"/>
    </source>
</evidence>
<protein>
    <submittedName>
        <fullName evidence="8">HTH-type transcriptional repressor KstR2</fullName>
    </submittedName>
</protein>
<feature type="region of interest" description="Disordered" evidence="6">
    <location>
        <begin position="190"/>
        <end position="219"/>
    </location>
</feature>
<gene>
    <name evidence="8" type="primary">kstR2_3</name>
    <name evidence="8" type="ORF">DSM112329_04192</name>
</gene>
<evidence type="ECO:0000256" key="6">
    <source>
        <dbReference type="SAM" id="MobiDB-lite"/>
    </source>
</evidence>
<keyword evidence="1" id="KW-0678">Repressor</keyword>
<evidence type="ECO:0000256" key="3">
    <source>
        <dbReference type="ARBA" id="ARBA00023125"/>
    </source>
</evidence>
<dbReference type="InterPro" id="IPR041490">
    <property type="entry name" value="KstR2_TetR_C"/>
</dbReference>
<evidence type="ECO:0000259" key="7">
    <source>
        <dbReference type="PROSITE" id="PS50977"/>
    </source>
</evidence>
<name>A0AAU7B0A8_9ACTN</name>
<dbReference type="InterPro" id="IPR001647">
    <property type="entry name" value="HTH_TetR"/>
</dbReference>
<dbReference type="InterPro" id="IPR023772">
    <property type="entry name" value="DNA-bd_HTH_TetR-type_CS"/>
</dbReference>
<evidence type="ECO:0000313" key="8">
    <source>
        <dbReference type="EMBL" id="XAY07311.1"/>
    </source>
</evidence>
<evidence type="ECO:0000256" key="1">
    <source>
        <dbReference type="ARBA" id="ARBA00022491"/>
    </source>
</evidence>
<dbReference type="PROSITE" id="PS01081">
    <property type="entry name" value="HTH_TETR_1"/>
    <property type="match status" value="1"/>
</dbReference>
<dbReference type="PANTHER" id="PTHR30055:SF175">
    <property type="entry name" value="HTH-TYPE TRANSCRIPTIONAL REPRESSOR KSTR2"/>
    <property type="match status" value="1"/>
</dbReference>
<dbReference type="InterPro" id="IPR050109">
    <property type="entry name" value="HTH-type_TetR-like_transc_reg"/>
</dbReference>
<feature type="domain" description="HTH tetR-type" evidence="7">
    <location>
        <begin position="10"/>
        <end position="70"/>
    </location>
</feature>
<dbReference type="PRINTS" id="PR00455">
    <property type="entry name" value="HTHTETR"/>
</dbReference>
<dbReference type="EMBL" id="CP114014">
    <property type="protein sequence ID" value="XAY07311.1"/>
    <property type="molecule type" value="Genomic_DNA"/>
</dbReference>
<dbReference type="SUPFAM" id="SSF48498">
    <property type="entry name" value="Tetracyclin repressor-like, C-terminal domain"/>
    <property type="match status" value="1"/>
</dbReference>